<protein>
    <recommendedName>
        <fullName evidence="2">Tyrosine specific protein phosphatases domain-containing protein</fullName>
    </recommendedName>
</protein>
<organism evidence="3 4">
    <name type="scientific">Uabimicrobium amorphum</name>
    <dbReference type="NCBI Taxonomy" id="2596890"/>
    <lineage>
        <taxon>Bacteria</taxon>
        <taxon>Pseudomonadati</taxon>
        <taxon>Planctomycetota</taxon>
        <taxon>Candidatus Uabimicrobiia</taxon>
        <taxon>Candidatus Uabimicrobiales</taxon>
        <taxon>Candidatus Uabimicrobiaceae</taxon>
        <taxon>Candidatus Uabimicrobium</taxon>
    </lineage>
</organism>
<dbReference type="OrthoDB" id="194849at2"/>
<dbReference type="InterPro" id="IPR029021">
    <property type="entry name" value="Prot-tyrosine_phosphatase-like"/>
</dbReference>
<accession>A0A5S9IPP0</accession>
<dbReference type="PROSITE" id="PS00383">
    <property type="entry name" value="TYR_PHOSPHATASE_1"/>
    <property type="match status" value="1"/>
</dbReference>
<keyword evidence="1" id="KW-1133">Transmembrane helix</keyword>
<keyword evidence="1" id="KW-0472">Membrane</keyword>
<keyword evidence="4" id="KW-1185">Reference proteome</keyword>
<dbReference type="InterPro" id="IPR000340">
    <property type="entry name" value="Dual-sp_phosphatase_cat-dom"/>
</dbReference>
<evidence type="ECO:0000313" key="4">
    <source>
        <dbReference type="Proteomes" id="UP000326354"/>
    </source>
</evidence>
<dbReference type="SUPFAM" id="SSF52799">
    <property type="entry name" value="(Phosphotyrosine protein) phosphatases II"/>
    <property type="match status" value="1"/>
</dbReference>
<dbReference type="AlphaFoldDB" id="A0A5S9IPP0"/>
<proteinExistence type="predicted"/>
<evidence type="ECO:0000256" key="1">
    <source>
        <dbReference type="SAM" id="Phobius"/>
    </source>
</evidence>
<gene>
    <name evidence="3" type="ORF">UABAM_04176</name>
</gene>
<sequence>MAWGFLTISALLIMYTIVLQGAFVLLWPAASFALVGISYLTTTTKCFGKKENGHLHWISQFILLPYLVCLWSLWHIIRFFQKENPYDTLNNQITIGRRLFFREMPSDTQVVVDLTCEFNEDKRIVANYEYKCFPILDCCPTQQQPLIDFIKDLALCDKKIYIHCAQGHGRTSMITCVLLVFQEKVSSPQQAMEQIQQKRPRANMTRRQWQLVENCCCSIAID</sequence>
<dbReference type="PANTHER" id="PTHR47216:SF4">
    <property type="entry name" value="OS01G0859400 PROTEIN"/>
    <property type="match status" value="1"/>
</dbReference>
<dbReference type="KEGG" id="uam:UABAM_04176"/>
<dbReference type="PANTHER" id="PTHR47216">
    <property type="match status" value="1"/>
</dbReference>
<dbReference type="EMBL" id="AP019860">
    <property type="protein sequence ID" value="BBM85798.1"/>
    <property type="molecule type" value="Genomic_DNA"/>
</dbReference>
<evidence type="ECO:0000313" key="3">
    <source>
        <dbReference type="EMBL" id="BBM85798.1"/>
    </source>
</evidence>
<feature type="transmembrane region" description="Helical" evidence="1">
    <location>
        <begin position="57"/>
        <end position="77"/>
    </location>
</feature>
<dbReference type="PROSITE" id="PS50056">
    <property type="entry name" value="TYR_PHOSPHATASE_2"/>
    <property type="match status" value="1"/>
</dbReference>
<name>A0A5S9IPP0_UABAM</name>
<evidence type="ECO:0000259" key="2">
    <source>
        <dbReference type="PROSITE" id="PS50056"/>
    </source>
</evidence>
<dbReference type="RefSeq" id="WP_151969888.1">
    <property type="nucleotide sequence ID" value="NZ_AP019860.1"/>
</dbReference>
<dbReference type="InterPro" id="IPR016130">
    <property type="entry name" value="Tyr_Pase_AS"/>
</dbReference>
<feature type="transmembrane region" description="Helical" evidence="1">
    <location>
        <begin position="12"/>
        <end position="37"/>
    </location>
</feature>
<dbReference type="Pfam" id="PF00782">
    <property type="entry name" value="DSPc"/>
    <property type="match status" value="1"/>
</dbReference>
<keyword evidence="1" id="KW-0812">Transmembrane</keyword>
<dbReference type="InterPro" id="IPR000387">
    <property type="entry name" value="Tyr_Pase_dom"/>
</dbReference>
<dbReference type="Gene3D" id="3.90.190.10">
    <property type="entry name" value="Protein tyrosine phosphatase superfamily"/>
    <property type="match status" value="1"/>
</dbReference>
<feature type="domain" description="Tyrosine specific protein phosphatases" evidence="2">
    <location>
        <begin position="144"/>
        <end position="210"/>
    </location>
</feature>
<dbReference type="Proteomes" id="UP000326354">
    <property type="component" value="Chromosome"/>
</dbReference>
<reference evidence="3 4" key="1">
    <citation type="submission" date="2019-08" db="EMBL/GenBank/DDBJ databases">
        <title>Complete genome sequence of Candidatus Uab amorphum.</title>
        <authorList>
            <person name="Shiratori T."/>
            <person name="Suzuki S."/>
            <person name="Kakizawa Y."/>
            <person name="Ishida K."/>
        </authorList>
    </citation>
    <scope>NUCLEOTIDE SEQUENCE [LARGE SCALE GENOMIC DNA]</scope>
    <source>
        <strain evidence="3 4">SRT547</strain>
    </source>
</reference>